<reference evidence="15 16" key="1">
    <citation type="submission" date="2016-10" db="EMBL/GenBank/DDBJ databases">
        <authorList>
            <person name="de Groot N.N."/>
        </authorList>
    </citation>
    <scope>NUCLEOTIDE SEQUENCE [LARGE SCALE GENOMIC DNA]</scope>
    <source>
        <strain evidence="15 16">DSM 22788</strain>
    </source>
</reference>
<evidence type="ECO:0000259" key="13">
    <source>
        <dbReference type="Pfam" id="PF04452"/>
    </source>
</evidence>
<dbReference type="InterPro" id="IPR015947">
    <property type="entry name" value="PUA-like_sf"/>
</dbReference>
<keyword evidence="9 12" id="KW-0949">S-adenosyl-L-methionine</keyword>
<organism evidence="15 16">
    <name type="scientific">Leucobacter chromiiresistens</name>
    <dbReference type="NCBI Taxonomy" id="1079994"/>
    <lineage>
        <taxon>Bacteria</taxon>
        <taxon>Bacillati</taxon>
        <taxon>Actinomycetota</taxon>
        <taxon>Actinomycetes</taxon>
        <taxon>Micrococcales</taxon>
        <taxon>Microbacteriaceae</taxon>
        <taxon>Leucobacter</taxon>
    </lineage>
</organism>
<evidence type="ECO:0000256" key="3">
    <source>
        <dbReference type="ARBA" id="ARBA00012328"/>
    </source>
</evidence>
<evidence type="ECO:0000256" key="7">
    <source>
        <dbReference type="ARBA" id="ARBA00022603"/>
    </source>
</evidence>
<dbReference type="eggNOG" id="COG1385">
    <property type="taxonomic scope" value="Bacteria"/>
</dbReference>
<dbReference type="EMBL" id="FNKB01000001">
    <property type="protein sequence ID" value="SDQ34648.1"/>
    <property type="molecule type" value="Genomic_DNA"/>
</dbReference>
<comment type="function">
    <text evidence="10 12">Specifically methylates the N3 position of the uracil ring of uridine 1498 (m3U1498) in 16S rRNA. Acts on the fully assembled 30S ribosomal subunit.</text>
</comment>
<dbReference type="InterPro" id="IPR006700">
    <property type="entry name" value="RsmE"/>
</dbReference>
<dbReference type="CDD" id="cd18084">
    <property type="entry name" value="RsmE-like"/>
    <property type="match status" value="1"/>
</dbReference>
<evidence type="ECO:0000256" key="12">
    <source>
        <dbReference type="PIRNR" id="PIRNR015601"/>
    </source>
</evidence>
<evidence type="ECO:0000256" key="1">
    <source>
        <dbReference type="ARBA" id="ARBA00004496"/>
    </source>
</evidence>
<dbReference type="Pfam" id="PF20260">
    <property type="entry name" value="PUA_4"/>
    <property type="match status" value="1"/>
</dbReference>
<dbReference type="InterPro" id="IPR029026">
    <property type="entry name" value="tRNA_m1G_MTases_N"/>
</dbReference>
<protein>
    <recommendedName>
        <fullName evidence="4 12">Ribosomal RNA small subunit methyltransferase E</fullName>
        <ecNumber evidence="3 12">2.1.1.193</ecNumber>
    </recommendedName>
</protein>
<proteinExistence type="inferred from homology"/>
<dbReference type="SUPFAM" id="SSF88697">
    <property type="entry name" value="PUA domain-like"/>
    <property type="match status" value="1"/>
</dbReference>
<evidence type="ECO:0000256" key="8">
    <source>
        <dbReference type="ARBA" id="ARBA00022679"/>
    </source>
</evidence>
<comment type="catalytic activity">
    <reaction evidence="11 12">
        <text>uridine(1498) in 16S rRNA + S-adenosyl-L-methionine = N(3)-methyluridine(1498) in 16S rRNA + S-adenosyl-L-homocysteine + H(+)</text>
        <dbReference type="Rhea" id="RHEA:42920"/>
        <dbReference type="Rhea" id="RHEA-COMP:10283"/>
        <dbReference type="Rhea" id="RHEA-COMP:10284"/>
        <dbReference type="ChEBI" id="CHEBI:15378"/>
        <dbReference type="ChEBI" id="CHEBI:57856"/>
        <dbReference type="ChEBI" id="CHEBI:59789"/>
        <dbReference type="ChEBI" id="CHEBI:65315"/>
        <dbReference type="ChEBI" id="CHEBI:74502"/>
        <dbReference type="EC" id="2.1.1.193"/>
    </reaction>
</comment>
<feature type="domain" description="Ribosomal RNA small subunit methyltransferase E PUA-like" evidence="14">
    <location>
        <begin position="24"/>
        <end position="69"/>
    </location>
</feature>
<keyword evidence="7 12" id="KW-0489">Methyltransferase</keyword>
<name>A0A1H1A4P4_9MICO</name>
<comment type="subcellular location">
    <subcellularLocation>
        <location evidence="1 12">Cytoplasm</location>
    </subcellularLocation>
</comment>
<gene>
    <name evidence="15" type="ORF">SAMN04488565_2336</name>
</gene>
<dbReference type="Gene3D" id="3.40.1280.10">
    <property type="match status" value="1"/>
</dbReference>
<evidence type="ECO:0000256" key="9">
    <source>
        <dbReference type="ARBA" id="ARBA00022691"/>
    </source>
</evidence>
<evidence type="ECO:0000256" key="11">
    <source>
        <dbReference type="ARBA" id="ARBA00047944"/>
    </source>
</evidence>
<keyword evidence="6 12" id="KW-0698">rRNA processing</keyword>
<dbReference type="STRING" id="1079994.SAMN04488565_2336"/>
<dbReference type="GO" id="GO:0005737">
    <property type="term" value="C:cytoplasm"/>
    <property type="evidence" value="ECO:0007669"/>
    <property type="project" value="UniProtKB-SubCell"/>
</dbReference>
<dbReference type="InterPro" id="IPR029028">
    <property type="entry name" value="Alpha/beta_knot_MTases"/>
</dbReference>
<dbReference type="GO" id="GO:0070042">
    <property type="term" value="F:rRNA (uridine-N3-)-methyltransferase activity"/>
    <property type="evidence" value="ECO:0007669"/>
    <property type="project" value="TreeGrafter"/>
</dbReference>
<evidence type="ECO:0000313" key="15">
    <source>
        <dbReference type="EMBL" id="SDQ34648.1"/>
    </source>
</evidence>
<evidence type="ECO:0000256" key="5">
    <source>
        <dbReference type="ARBA" id="ARBA00022490"/>
    </source>
</evidence>
<dbReference type="SUPFAM" id="SSF75217">
    <property type="entry name" value="alpha/beta knot"/>
    <property type="match status" value="1"/>
</dbReference>
<dbReference type="PANTHER" id="PTHR30027">
    <property type="entry name" value="RIBOSOMAL RNA SMALL SUBUNIT METHYLTRANSFERASE E"/>
    <property type="match status" value="1"/>
</dbReference>
<dbReference type="GO" id="GO:0070475">
    <property type="term" value="P:rRNA base methylation"/>
    <property type="evidence" value="ECO:0007669"/>
    <property type="project" value="TreeGrafter"/>
</dbReference>
<sequence length="258" mass="27114">MANLYYREDLDDAGLAPGSLVEIGGEEGRHAVRVSRLRVGERILIGNGAGALGEGVVDAVEKDRCTVRIDREVSRPAPPGPRVVLVQALAKGDRDERAVEQATEFGADAIVPWQAARSVSRWDGAGGEEKTAKGLAKWRRIAREASKQSLRAAVPEIREPTTLDALCGIAACEDRAVIVLHPRGAARLSEWARTAAASTDELQEAVLVVGPEGGFADAELDALEAAGAAVLLLGDTVLRTSSAGPAAIAVLNAAFARW</sequence>
<evidence type="ECO:0000259" key="14">
    <source>
        <dbReference type="Pfam" id="PF20260"/>
    </source>
</evidence>
<dbReference type="Pfam" id="PF04452">
    <property type="entry name" value="Methyltrans_RNA"/>
    <property type="match status" value="1"/>
</dbReference>
<keyword evidence="5 12" id="KW-0963">Cytoplasm</keyword>
<dbReference type="AlphaFoldDB" id="A0A1H1A4P4"/>
<feature type="domain" description="Ribosomal RNA small subunit methyltransferase E methyltransferase" evidence="13">
    <location>
        <begin position="81"/>
        <end position="251"/>
    </location>
</feature>
<evidence type="ECO:0000313" key="16">
    <source>
        <dbReference type="Proteomes" id="UP000182690"/>
    </source>
</evidence>
<comment type="similarity">
    <text evidence="2 12">Belongs to the RNA methyltransferase RsmE family.</text>
</comment>
<dbReference type="EC" id="2.1.1.193" evidence="3 12"/>
<keyword evidence="8 12" id="KW-0808">Transferase</keyword>
<dbReference type="PANTHER" id="PTHR30027:SF3">
    <property type="entry name" value="16S RRNA (URACIL(1498)-N(3))-METHYLTRANSFERASE"/>
    <property type="match status" value="1"/>
</dbReference>
<dbReference type="InterPro" id="IPR046886">
    <property type="entry name" value="RsmE_MTase_dom"/>
</dbReference>
<dbReference type="PIRSF" id="PIRSF015601">
    <property type="entry name" value="MTase_slr0722"/>
    <property type="match status" value="1"/>
</dbReference>
<evidence type="ECO:0000256" key="10">
    <source>
        <dbReference type="ARBA" id="ARBA00025699"/>
    </source>
</evidence>
<accession>A0A1H1A4P4</accession>
<dbReference type="InterPro" id="IPR046887">
    <property type="entry name" value="RsmE_PUA-like"/>
</dbReference>
<evidence type="ECO:0000256" key="4">
    <source>
        <dbReference type="ARBA" id="ARBA00013673"/>
    </source>
</evidence>
<dbReference type="NCBIfam" id="NF008693">
    <property type="entry name" value="PRK11713.2-3"/>
    <property type="match status" value="1"/>
</dbReference>
<evidence type="ECO:0000256" key="6">
    <source>
        <dbReference type="ARBA" id="ARBA00022552"/>
    </source>
</evidence>
<dbReference type="RefSeq" id="WP_010156928.1">
    <property type="nucleotide sequence ID" value="NZ_FNKB01000001.1"/>
</dbReference>
<evidence type="ECO:0000256" key="2">
    <source>
        <dbReference type="ARBA" id="ARBA00005528"/>
    </source>
</evidence>
<dbReference type="NCBIfam" id="TIGR00046">
    <property type="entry name" value="RsmE family RNA methyltransferase"/>
    <property type="match status" value="1"/>
</dbReference>
<dbReference type="OrthoDB" id="9808126at2"/>
<dbReference type="Proteomes" id="UP000182690">
    <property type="component" value="Unassembled WGS sequence"/>
</dbReference>